<dbReference type="CDD" id="cd04179">
    <property type="entry name" value="DPM_DPG-synthase_like"/>
    <property type="match status" value="1"/>
</dbReference>
<evidence type="ECO:0000313" key="2">
    <source>
        <dbReference type="EMBL" id="GAH38739.1"/>
    </source>
</evidence>
<organism evidence="2">
    <name type="scientific">marine sediment metagenome</name>
    <dbReference type="NCBI Taxonomy" id="412755"/>
    <lineage>
        <taxon>unclassified sequences</taxon>
        <taxon>metagenomes</taxon>
        <taxon>ecological metagenomes</taxon>
    </lineage>
</organism>
<dbReference type="InterPro" id="IPR029044">
    <property type="entry name" value="Nucleotide-diphossugar_trans"/>
</dbReference>
<comment type="caution">
    <text evidence="2">The sequence shown here is derived from an EMBL/GenBank/DDBJ whole genome shotgun (WGS) entry which is preliminary data.</text>
</comment>
<name>X1GAX0_9ZZZZ</name>
<dbReference type="Pfam" id="PF00535">
    <property type="entry name" value="Glycos_transf_2"/>
    <property type="match status" value="1"/>
</dbReference>
<dbReference type="SUPFAM" id="SSF53448">
    <property type="entry name" value="Nucleotide-diphospho-sugar transferases"/>
    <property type="match status" value="1"/>
</dbReference>
<evidence type="ECO:0000259" key="1">
    <source>
        <dbReference type="Pfam" id="PF00535"/>
    </source>
</evidence>
<proteinExistence type="predicted"/>
<dbReference type="InterPro" id="IPR050256">
    <property type="entry name" value="Glycosyltransferase_2"/>
</dbReference>
<feature type="domain" description="Glycosyltransferase 2-like" evidence="1">
    <location>
        <begin position="6"/>
        <end position="122"/>
    </location>
</feature>
<dbReference type="PANTHER" id="PTHR48090">
    <property type="entry name" value="UNDECAPRENYL-PHOSPHATE 4-DEOXY-4-FORMAMIDO-L-ARABINOSE TRANSFERASE-RELATED"/>
    <property type="match status" value="1"/>
</dbReference>
<dbReference type="AlphaFoldDB" id="X1GAX0"/>
<dbReference type="Gene3D" id="3.90.550.10">
    <property type="entry name" value="Spore Coat Polysaccharide Biosynthesis Protein SpsA, Chain A"/>
    <property type="match status" value="1"/>
</dbReference>
<sequence length="143" mass="15938">MEKSCSIVIPAYNEEVAIGEVIDSVNRTMQGSSYGYEIIVVDDGSTDRTVEIVKTKNAKLVSHLENKGIGTARKTGIRESRYDIVVMIDGDGTYPAEDIPKLLEYIPPYDMVVGARKREAGAVPVLRDAGQMVYKKNCRIYYR</sequence>
<reference evidence="2" key="1">
    <citation type="journal article" date="2014" name="Front. Microbiol.">
        <title>High frequency of phylogenetically diverse reductive dehalogenase-homologous genes in deep subseafloor sedimentary metagenomes.</title>
        <authorList>
            <person name="Kawai M."/>
            <person name="Futagami T."/>
            <person name="Toyoda A."/>
            <person name="Takaki Y."/>
            <person name="Nishi S."/>
            <person name="Hori S."/>
            <person name="Arai W."/>
            <person name="Tsubouchi T."/>
            <person name="Morono Y."/>
            <person name="Uchiyama I."/>
            <person name="Ito T."/>
            <person name="Fujiyama A."/>
            <person name="Inagaki F."/>
            <person name="Takami H."/>
        </authorList>
    </citation>
    <scope>NUCLEOTIDE SEQUENCE</scope>
    <source>
        <strain evidence="2">Expedition CK06-06</strain>
    </source>
</reference>
<protein>
    <recommendedName>
        <fullName evidence="1">Glycosyltransferase 2-like domain-containing protein</fullName>
    </recommendedName>
</protein>
<accession>X1GAX0</accession>
<gene>
    <name evidence="2" type="ORF">S03H2_10938</name>
</gene>
<dbReference type="EMBL" id="BARU01005602">
    <property type="protein sequence ID" value="GAH38739.1"/>
    <property type="molecule type" value="Genomic_DNA"/>
</dbReference>
<dbReference type="PANTHER" id="PTHR48090:SF7">
    <property type="entry name" value="RFBJ PROTEIN"/>
    <property type="match status" value="1"/>
</dbReference>
<dbReference type="InterPro" id="IPR001173">
    <property type="entry name" value="Glyco_trans_2-like"/>
</dbReference>